<keyword evidence="2" id="KW-1133">Transmembrane helix</keyword>
<feature type="non-terminal residue" evidence="4">
    <location>
        <position position="1"/>
    </location>
</feature>
<name>A0AAV2RV59_MEGNR</name>
<accession>A0AAV2RV59</accession>
<dbReference type="Proteomes" id="UP001497623">
    <property type="component" value="Unassembled WGS sequence"/>
</dbReference>
<dbReference type="SUPFAM" id="SSF48726">
    <property type="entry name" value="Immunoglobulin"/>
    <property type="match status" value="1"/>
</dbReference>
<feature type="domain" description="CD80-like immunoglobulin C2-set" evidence="3">
    <location>
        <begin position="81"/>
        <end position="144"/>
    </location>
</feature>
<keyword evidence="2" id="KW-0812">Transmembrane</keyword>
<dbReference type="InterPro" id="IPR013783">
    <property type="entry name" value="Ig-like_fold"/>
</dbReference>
<comment type="caution">
    <text evidence="4">The sequence shown here is derived from an EMBL/GenBank/DDBJ whole genome shotgun (WGS) entry which is preliminary data.</text>
</comment>
<sequence>NKPARVVFTVDGITVNPAKAGYKEIELLDVGHASSGQYGCEAVAEAPSYTTHERIANMTIIDRPDGGPVVTGLARSYRVGELVALNCSSRRSRPAAQLMWTLNGHLVSEQHVIQYPVVEEGGSPVLYTSTLGLALTATLKDAQHLQIALRCIATVVDYQWTKDVVIKLENSTSSNPRHLPTLQQTGAATRALTSKWQLLLNCFCFVLICAVIHADVYM</sequence>
<keyword evidence="5" id="KW-1185">Reference proteome</keyword>
<proteinExistence type="predicted"/>
<dbReference type="EMBL" id="CAXKWB010032760">
    <property type="protein sequence ID" value="CAL4141844.1"/>
    <property type="molecule type" value="Genomic_DNA"/>
</dbReference>
<gene>
    <name evidence="4" type="ORF">MNOR_LOCUS28936</name>
</gene>
<organism evidence="4 5">
    <name type="scientific">Meganyctiphanes norvegica</name>
    <name type="common">Northern krill</name>
    <name type="synonym">Thysanopoda norvegica</name>
    <dbReference type="NCBI Taxonomy" id="48144"/>
    <lineage>
        <taxon>Eukaryota</taxon>
        <taxon>Metazoa</taxon>
        <taxon>Ecdysozoa</taxon>
        <taxon>Arthropoda</taxon>
        <taxon>Crustacea</taxon>
        <taxon>Multicrustacea</taxon>
        <taxon>Malacostraca</taxon>
        <taxon>Eumalacostraca</taxon>
        <taxon>Eucarida</taxon>
        <taxon>Euphausiacea</taxon>
        <taxon>Euphausiidae</taxon>
        <taxon>Meganyctiphanes</taxon>
    </lineage>
</organism>
<dbReference type="InterPro" id="IPR036179">
    <property type="entry name" value="Ig-like_dom_sf"/>
</dbReference>
<evidence type="ECO:0000313" key="5">
    <source>
        <dbReference type="Proteomes" id="UP001497623"/>
    </source>
</evidence>
<evidence type="ECO:0000256" key="1">
    <source>
        <dbReference type="ARBA" id="ARBA00023157"/>
    </source>
</evidence>
<dbReference type="InterPro" id="IPR013162">
    <property type="entry name" value="CD80_C2-set"/>
</dbReference>
<dbReference type="PANTHER" id="PTHR21261:SF15">
    <property type="entry name" value="BEATEN PATH IIIA, ISOFORM D-RELATED"/>
    <property type="match status" value="1"/>
</dbReference>
<evidence type="ECO:0000313" key="4">
    <source>
        <dbReference type="EMBL" id="CAL4141844.1"/>
    </source>
</evidence>
<dbReference type="AlphaFoldDB" id="A0AAV2RV59"/>
<protein>
    <recommendedName>
        <fullName evidence="3">CD80-like immunoglobulin C2-set domain-containing protein</fullName>
    </recommendedName>
</protein>
<evidence type="ECO:0000259" key="3">
    <source>
        <dbReference type="Pfam" id="PF08205"/>
    </source>
</evidence>
<reference evidence="4 5" key="1">
    <citation type="submission" date="2024-05" db="EMBL/GenBank/DDBJ databases">
        <authorList>
            <person name="Wallberg A."/>
        </authorList>
    </citation>
    <scope>NUCLEOTIDE SEQUENCE [LARGE SCALE GENOMIC DNA]</scope>
</reference>
<keyword evidence="2" id="KW-0472">Membrane</keyword>
<keyword evidence="1" id="KW-1015">Disulfide bond</keyword>
<dbReference type="Pfam" id="PF08205">
    <property type="entry name" value="C2-set_2"/>
    <property type="match status" value="1"/>
</dbReference>
<dbReference type="PANTHER" id="PTHR21261">
    <property type="entry name" value="BEAT PROTEIN"/>
    <property type="match status" value="1"/>
</dbReference>
<feature type="non-terminal residue" evidence="4">
    <location>
        <position position="218"/>
    </location>
</feature>
<evidence type="ECO:0000256" key="2">
    <source>
        <dbReference type="SAM" id="Phobius"/>
    </source>
</evidence>
<feature type="transmembrane region" description="Helical" evidence="2">
    <location>
        <begin position="198"/>
        <end position="217"/>
    </location>
</feature>
<dbReference type="Gene3D" id="2.60.40.10">
    <property type="entry name" value="Immunoglobulins"/>
    <property type="match status" value="1"/>
</dbReference>